<dbReference type="AlphaFoldDB" id="A0A3M7S0I7"/>
<comment type="caution">
    <text evidence="2">The sequence shown here is derived from an EMBL/GenBank/DDBJ whole genome shotgun (WGS) entry which is preliminary data.</text>
</comment>
<evidence type="ECO:0000256" key="1">
    <source>
        <dbReference type="SAM" id="Phobius"/>
    </source>
</evidence>
<name>A0A3M7S0I7_BRAPC</name>
<organism evidence="2 3">
    <name type="scientific">Brachionus plicatilis</name>
    <name type="common">Marine rotifer</name>
    <name type="synonym">Brachionus muelleri</name>
    <dbReference type="NCBI Taxonomy" id="10195"/>
    <lineage>
        <taxon>Eukaryota</taxon>
        <taxon>Metazoa</taxon>
        <taxon>Spiralia</taxon>
        <taxon>Gnathifera</taxon>
        <taxon>Rotifera</taxon>
        <taxon>Eurotatoria</taxon>
        <taxon>Monogononta</taxon>
        <taxon>Pseudotrocha</taxon>
        <taxon>Ploima</taxon>
        <taxon>Brachionidae</taxon>
        <taxon>Brachionus</taxon>
    </lineage>
</organism>
<proteinExistence type="predicted"/>
<keyword evidence="1" id="KW-0472">Membrane</keyword>
<dbReference type="Proteomes" id="UP000276133">
    <property type="component" value="Unassembled WGS sequence"/>
</dbReference>
<keyword evidence="1" id="KW-1133">Transmembrane helix</keyword>
<evidence type="ECO:0000313" key="2">
    <source>
        <dbReference type="EMBL" id="RNA29314.1"/>
    </source>
</evidence>
<sequence>MYSNMIANLFRLEMDLSMVDEINVVLKIEFCILFIVSFRAEFLFLFFVPKFTMPLISIFWMIKLPKDSFYVFWIQLKKN</sequence>
<keyword evidence="3" id="KW-1185">Reference proteome</keyword>
<protein>
    <submittedName>
        <fullName evidence="2">Uncharacterized protein</fullName>
    </submittedName>
</protein>
<keyword evidence="1" id="KW-0812">Transmembrane</keyword>
<evidence type="ECO:0000313" key="3">
    <source>
        <dbReference type="Proteomes" id="UP000276133"/>
    </source>
</evidence>
<gene>
    <name evidence="2" type="ORF">BpHYR1_051131</name>
</gene>
<reference evidence="2 3" key="1">
    <citation type="journal article" date="2018" name="Sci. Rep.">
        <title>Genomic signatures of local adaptation to the degree of environmental predictability in rotifers.</title>
        <authorList>
            <person name="Franch-Gras L."/>
            <person name="Hahn C."/>
            <person name="Garcia-Roger E.M."/>
            <person name="Carmona M.J."/>
            <person name="Serra M."/>
            <person name="Gomez A."/>
        </authorList>
    </citation>
    <scope>NUCLEOTIDE SEQUENCE [LARGE SCALE GENOMIC DNA]</scope>
    <source>
        <strain evidence="2">HYR1</strain>
    </source>
</reference>
<accession>A0A3M7S0I7</accession>
<feature type="transmembrane region" description="Helical" evidence="1">
    <location>
        <begin position="44"/>
        <end position="62"/>
    </location>
</feature>
<dbReference type="EMBL" id="REGN01002240">
    <property type="protein sequence ID" value="RNA29314.1"/>
    <property type="molecule type" value="Genomic_DNA"/>
</dbReference>